<dbReference type="SUPFAM" id="SSF53383">
    <property type="entry name" value="PLP-dependent transferases"/>
    <property type="match status" value="1"/>
</dbReference>
<proteinExistence type="predicted"/>
<dbReference type="Gene3D" id="3.40.640.10">
    <property type="entry name" value="Type I PLP-dependent aspartate aminotransferase-like (Major domain)"/>
    <property type="match status" value="1"/>
</dbReference>
<dbReference type="PANTHER" id="PTHR43807:SF20">
    <property type="entry name" value="FI04487P"/>
    <property type="match status" value="1"/>
</dbReference>
<dbReference type="InterPro" id="IPR051326">
    <property type="entry name" value="Kynurenine-oxoglutarate_AT"/>
</dbReference>
<comment type="cofactor">
    <cofactor evidence="1">
        <name>pyridoxal 5'-phosphate</name>
        <dbReference type="ChEBI" id="CHEBI:597326"/>
    </cofactor>
</comment>
<gene>
    <name evidence="6" type="ORF">GV68_17520</name>
</gene>
<evidence type="ECO:0000259" key="5">
    <source>
        <dbReference type="Pfam" id="PF00155"/>
    </source>
</evidence>
<name>A0A922NWX2_9HYPH</name>
<evidence type="ECO:0000313" key="6">
    <source>
        <dbReference type="EMBL" id="KEQ03206.1"/>
    </source>
</evidence>
<dbReference type="EMBL" id="JOKJ01000036">
    <property type="protein sequence ID" value="KEQ03206.1"/>
    <property type="molecule type" value="Genomic_DNA"/>
</dbReference>
<dbReference type="Proteomes" id="UP000052167">
    <property type="component" value="Unassembled WGS sequence"/>
</dbReference>
<dbReference type="Gene3D" id="3.90.1150.10">
    <property type="entry name" value="Aspartate Aminotransferase, domain 1"/>
    <property type="match status" value="1"/>
</dbReference>
<evidence type="ECO:0000313" key="7">
    <source>
        <dbReference type="Proteomes" id="UP000052167"/>
    </source>
</evidence>
<organism evidence="6 7">
    <name type="scientific">Pseudorhizobium pelagicum</name>
    <dbReference type="NCBI Taxonomy" id="1509405"/>
    <lineage>
        <taxon>Bacteria</taxon>
        <taxon>Pseudomonadati</taxon>
        <taxon>Pseudomonadota</taxon>
        <taxon>Alphaproteobacteria</taxon>
        <taxon>Hyphomicrobiales</taxon>
        <taxon>Rhizobiaceae</taxon>
        <taxon>Rhizobium/Agrobacterium group</taxon>
        <taxon>Pseudorhizobium</taxon>
    </lineage>
</organism>
<feature type="domain" description="Aminotransferase class I/classII large" evidence="5">
    <location>
        <begin position="21"/>
        <end position="372"/>
    </location>
</feature>
<dbReference type="CDD" id="cd00609">
    <property type="entry name" value="AAT_like"/>
    <property type="match status" value="1"/>
</dbReference>
<dbReference type="InterPro" id="IPR015422">
    <property type="entry name" value="PyrdxlP-dep_Trfase_small"/>
</dbReference>
<evidence type="ECO:0000256" key="1">
    <source>
        <dbReference type="ARBA" id="ARBA00001933"/>
    </source>
</evidence>
<evidence type="ECO:0000256" key="3">
    <source>
        <dbReference type="ARBA" id="ARBA00022679"/>
    </source>
</evidence>
<accession>A0A922NWX2</accession>
<evidence type="ECO:0000256" key="4">
    <source>
        <dbReference type="ARBA" id="ARBA00022898"/>
    </source>
</evidence>
<keyword evidence="7" id="KW-1185">Reference proteome</keyword>
<evidence type="ECO:0000256" key="2">
    <source>
        <dbReference type="ARBA" id="ARBA00022576"/>
    </source>
</evidence>
<keyword evidence="3" id="KW-0808">Transferase</keyword>
<comment type="caution">
    <text evidence="6">The sequence shown here is derived from an EMBL/GenBank/DDBJ whole genome shotgun (WGS) entry which is preliminary data.</text>
</comment>
<keyword evidence="2 6" id="KW-0032">Aminotransferase</keyword>
<reference evidence="6 7" key="1">
    <citation type="submission" date="2014-06" db="EMBL/GenBank/DDBJ databases">
        <title>Rhizobium pelagicum/R2-400B4.</title>
        <authorList>
            <person name="Kimes N.E."/>
            <person name="Lopez-Perez M."/>
        </authorList>
    </citation>
    <scope>NUCLEOTIDE SEQUENCE [LARGE SCALE GENOMIC DNA]</scope>
    <source>
        <strain evidence="6 7">R2-400B4</strain>
    </source>
</reference>
<dbReference type="PANTHER" id="PTHR43807">
    <property type="entry name" value="FI04487P"/>
    <property type="match status" value="1"/>
</dbReference>
<dbReference type="InterPro" id="IPR015424">
    <property type="entry name" value="PyrdxlP-dep_Trfase"/>
</dbReference>
<dbReference type="AlphaFoldDB" id="A0A922NWX2"/>
<dbReference type="InterPro" id="IPR015421">
    <property type="entry name" value="PyrdxlP-dep_Trfase_major"/>
</dbReference>
<dbReference type="GO" id="GO:0016212">
    <property type="term" value="F:kynurenine-oxoglutarate transaminase activity"/>
    <property type="evidence" value="ECO:0007669"/>
    <property type="project" value="TreeGrafter"/>
</dbReference>
<keyword evidence="4" id="KW-0663">Pyridoxal phosphate</keyword>
<dbReference type="GO" id="GO:0005737">
    <property type="term" value="C:cytoplasm"/>
    <property type="evidence" value="ECO:0007669"/>
    <property type="project" value="TreeGrafter"/>
</dbReference>
<dbReference type="InterPro" id="IPR004839">
    <property type="entry name" value="Aminotransferase_I/II_large"/>
</dbReference>
<sequence>MTSPEFLNLEEIAALARSHDALNLAQGFPDTAGPEIVRSMAASALLNGNNQYAPVNGLVALRSAVAKFYTERHRFPMMPDEVLITSGGTEALASSILALVSPGDEVLVIEPMYDAYAPLIRRAGGTVVAVRLSPPNWLLEEDAIRPLVTPKTRLLLLSQPANPMSHVFGFEELSMLAQVCVDNDLTVISDEVWENVTFDQLPHRPLASFPGMRGRTVKLGSAGKLLSLTGWKVGFVCAAANLLKKISQMHKVLTFSTPPNLQTAVAYGLGLSDEVFVAERTRLAASRDRFIRQVGEYGFKVLPSQASYFVYLDLPGSGISLDDASFCRHAIENAQVATIPLSALYLASPCTSLLRVCFARSDEVLDEGARRLTEARRMLQGS</sequence>
<protein>
    <submittedName>
        <fullName evidence="6">Aminotransferase</fullName>
    </submittedName>
</protein>
<dbReference type="GO" id="GO:0030170">
    <property type="term" value="F:pyridoxal phosphate binding"/>
    <property type="evidence" value="ECO:0007669"/>
    <property type="project" value="InterPro"/>
</dbReference>
<dbReference type="Pfam" id="PF00155">
    <property type="entry name" value="Aminotran_1_2"/>
    <property type="match status" value="1"/>
</dbReference>